<dbReference type="STRING" id="1678840.ATC1_13900"/>
<keyword evidence="3" id="KW-1185">Reference proteome</keyword>
<gene>
    <name evidence="2" type="ORF">ATC1_13900</name>
</gene>
<evidence type="ECO:0000313" key="2">
    <source>
        <dbReference type="EMBL" id="GAP40918.1"/>
    </source>
</evidence>
<proteinExistence type="predicted"/>
<dbReference type="AlphaFoldDB" id="A0A0S7BVB4"/>
<dbReference type="Pfam" id="PF11638">
    <property type="entry name" value="DnaA_N"/>
    <property type="match status" value="1"/>
</dbReference>
<reference evidence="2" key="1">
    <citation type="journal article" date="2015" name="Genome Announc.">
        <title>Draft Genome Sequence of Anaerolineae Strain TC1, a Novel Isolate from a Methanogenic Wastewater Treatment System.</title>
        <authorList>
            <person name="Matsuura N."/>
            <person name="Tourlousse D.M."/>
            <person name="Sun L."/>
            <person name="Toyonaga M."/>
            <person name="Kuroda K."/>
            <person name="Ohashi A."/>
            <person name="Cruz R."/>
            <person name="Yamaguchi T."/>
            <person name="Sekiguchi Y."/>
        </authorList>
    </citation>
    <scope>NUCLEOTIDE SEQUENCE [LARGE SCALE GENOMIC DNA]</scope>
    <source>
        <strain evidence="2">TC1</strain>
    </source>
</reference>
<dbReference type="EMBL" id="DF968181">
    <property type="protein sequence ID" value="GAP40918.1"/>
    <property type="molecule type" value="Genomic_DNA"/>
</dbReference>
<dbReference type="InterPro" id="IPR024633">
    <property type="entry name" value="DnaA_N_dom"/>
</dbReference>
<dbReference type="Proteomes" id="UP000053370">
    <property type="component" value="Unassembled WGS sequence"/>
</dbReference>
<organism evidence="2">
    <name type="scientific">Flexilinea flocculi</name>
    <dbReference type="NCBI Taxonomy" id="1678840"/>
    <lineage>
        <taxon>Bacteria</taxon>
        <taxon>Bacillati</taxon>
        <taxon>Chloroflexota</taxon>
        <taxon>Anaerolineae</taxon>
        <taxon>Anaerolineales</taxon>
        <taxon>Anaerolineaceae</taxon>
        <taxon>Flexilinea</taxon>
    </lineage>
</organism>
<feature type="domain" description="DnaA N-terminal" evidence="1">
    <location>
        <begin position="11"/>
        <end position="68"/>
    </location>
</feature>
<dbReference type="RefSeq" id="WP_062281083.1">
    <property type="nucleotide sequence ID" value="NZ_DF968181.1"/>
</dbReference>
<dbReference type="Gene3D" id="3.30.300.180">
    <property type="match status" value="1"/>
</dbReference>
<protein>
    <submittedName>
        <fullName evidence="2">Protein containing DnaA N-terminal domain</fullName>
    </submittedName>
</protein>
<dbReference type="InterPro" id="IPR038454">
    <property type="entry name" value="DnaA_N_sf"/>
</dbReference>
<dbReference type="OrthoDB" id="145188at2"/>
<name>A0A0S7BVB4_9CHLR</name>
<sequence>MNAVVEFSPQKAWQSAIANLEMDMSRAAFSTWVKPTHLVDFSDDNFVIGCMNSYGREWLENRLTTTLQRFLMGVMNREVKVRFVVCDQEIDDGDDLTQKVDPDQEDSQDNPIELDIHYSSIRNFLIEPSRVVRLPVYYLRWLPYVGSQMIFLIMALWQEYYLASGGKERKGSCKVSVRAERICQWTGISRAQFFRLLQPGSSLGWFARKIDTDHEVDKRSGRAKKSSNKYELFESPLTPGDAEDLKAFLLTHGIQDSPLSALQLAISTNPKEIFQYPVRQPSEDFSKMIPHYHTVQDVIRELVGHRLDGELGTLADQLADRLSGHGDFILVTWYFLKNWLPVLGADAAMFVLVLRNLCYFNDETGEIRDAVWIEGGYQAIANRLGINNARVVANWLPAWIERGKRKDELSDRTVDEFSRRQRLQDLLALFVERIDHRINSEGSYSWKFKVQRIDPLTPQHQAIQQAVSSLLVKSEDHRVQDELGSWITLLDNGCAQRPRAEQVGSETVKTEPKVVLRLSDLTKDCSETLKGILNDCFATLDPEAKGCFETLLKILKSFKDSPKEKDTSSTQDTSILLNDPTSQSVAVVTDSSGNWSLEKLLARADKKNRQVFLNQEKNALPFVSWIIHGASQPNIQNPYSLAIAKLKENPRVGAGGASERLAALQPRNLARLIEQSFTFYSPTDQNWRMLFAEVKRDRIRLLADALGLVLDIEEEMCWMSN</sequence>
<evidence type="ECO:0000313" key="3">
    <source>
        <dbReference type="Proteomes" id="UP000053370"/>
    </source>
</evidence>
<evidence type="ECO:0000259" key="1">
    <source>
        <dbReference type="Pfam" id="PF11638"/>
    </source>
</evidence>
<accession>A0A0S7BVB4</accession>